<evidence type="ECO:0000256" key="8">
    <source>
        <dbReference type="HAMAP-Rule" id="MF_00490"/>
    </source>
</evidence>
<evidence type="ECO:0000313" key="10">
    <source>
        <dbReference type="Proteomes" id="UP001652445"/>
    </source>
</evidence>
<keyword evidence="6 8" id="KW-0460">Magnesium</keyword>
<evidence type="ECO:0000256" key="4">
    <source>
        <dbReference type="ARBA" id="ARBA00021948"/>
    </source>
</evidence>
<evidence type="ECO:0000256" key="6">
    <source>
        <dbReference type="ARBA" id="ARBA00022842"/>
    </source>
</evidence>
<gene>
    <name evidence="8" type="primary">comB</name>
    <name evidence="9" type="ORF">OB236_28010</name>
</gene>
<dbReference type="PANTHER" id="PTHR37311">
    <property type="entry name" value="2-PHOSPHOSULFOLACTATE PHOSPHATASE-RELATED"/>
    <property type="match status" value="1"/>
</dbReference>
<dbReference type="EMBL" id="JAOQIO010000095">
    <property type="protein sequence ID" value="MCU6795971.1"/>
    <property type="molecule type" value="Genomic_DNA"/>
</dbReference>
<keyword evidence="5 8" id="KW-0378">Hydrolase</keyword>
<comment type="cofactor">
    <cofactor evidence="1 8">
        <name>Mg(2+)</name>
        <dbReference type="ChEBI" id="CHEBI:18420"/>
    </cofactor>
</comment>
<dbReference type="Proteomes" id="UP001652445">
    <property type="component" value="Unassembled WGS sequence"/>
</dbReference>
<dbReference type="Gene3D" id="3.90.1560.10">
    <property type="entry name" value="ComB-like"/>
    <property type="match status" value="1"/>
</dbReference>
<reference evidence="9 10" key="1">
    <citation type="submission" date="2022-09" db="EMBL/GenBank/DDBJ databases">
        <authorList>
            <person name="Han X.L."/>
            <person name="Wang Q."/>
            <person name="Lu T."/>
        </authorList>
    </citation>
    <scope>NUCLEOTIDE SEQUENCE [LARGE SCALE GENOMIC DNA]</scope>
    <source>
        <strain evidence="9 10">WQ 127069</strain>
    </source>
</reference>
<proteinExistence type="inferred from homology"/>
<comment type="catalytic activity">
    <reaction evidence="7 8">
        <text>(2R)-O-phospho-3-sulfolactate + H2O = (2R)-3-sulfolactate + phosphate</text>
        <dbReference type="Rhea" id="RHEA:23416"/>
        <dbReference type="ChEBI" id="CHEBI:15377"/>
        <dbReference type="ChEBI" id="CHEBI:15597"/>
        <dbReference type="ChEBI" id="CHEBI:43474"/>
        <dbReference type="ChEBI" id="CHEBI:58738"/>
        <dbReference type="EC" id="3.1.3.71"/>
    </reaction>
</comment>
<dbReference type="RefSeq" id="WP_262686829.1">
    <property type="nucleotide sequence ID" value="NZ_JAOQIO010000095.1"/>
</dbReference>
<evidence type="ECO:0000313" key="9">
    <source>
        <dbReference type="EMBL" id="MCU6795971.1"/>
    </source>
</evidence>
<accession>A0ABT2UPL2</accession>
<comment type="caution">
    <text evidence="9">The sequence shown here is derived from an EMBL/GenBank/DDBJ whole genome shotgun (WGS) entry which is preliminary data.</text>
</comment>
<dbReference type="Pfam" id="PF04029">
    <property type="entry name" value="2-ph_phosp"/>
    <property type="match status" value="1"/>
</dbReference>
<dbReference type="PANTHER" id="PTHR37311:SF1">
    <property type="entry name" value="2-PHOSPHOSULFOLACTATE PHOSPHATASE-RELATED"/>
    <property type="match status" value="1"/>
</dbReference>
<evidence type="ECO:0000256" key="2">
    <source>
        <dbReference type="ARBA" id="ARBA00009997"/>
    </source>
</evidence>
<dbReference type="InterPro" id="IPR005238">
    <property type="entry name" value="ComB-like"/>
</dbReference>
<protein>
    <recommendedName>
        <fullName evidence="4 8">Probable 2-phosphosulfolactate phosphatase</fullName>
        <ecNumber evidence="3 8">3.1.3.71</ecNumber>
    </recommendedName>
</protein>
<evidence type="ECO:0000256" key="5">
    <source>
        <dbReference type="ARBA" id="ARBA00022801"/>
    </source>
</evidence>
<keyword evidence="10" id="KW-1185">Reference proteome</keyword>
<comment type="similarity">
    <text evidence="2 8">Belongs to the ComB family.</text>
</comment>
<organism evidence="9 10">
    <name type="scientific">Paenibacillus baimaensis</name>
    <dbReference type="NCBI Taxonomy" id="2982185"/>
    <lineage>
        <taxon>Bacteria</taxon>
        <taxon>Bacillati</taxon>
        <taxon>Bacillota</taxon>
        <taxon>Bacilli</taxon>
        <taxon>Bacillales</taxon>
        <taxon>Paenibacillaceae</taxon>
        <taxon>Paenibacillus</taxon>
    </lineage>
</organism>
<dbReference type="HAMAP" id="MF_00490">
    <property type="entry name" value="ComB"/>
    <property type="match status" value="1"/>
</dbReference>
<sequence>MDITVIPSVNEARSDDLVNKTVIVIDVLRATSTMLTALAHGCDAIYPVETVLQAKQLLLEQQDWLAGGERYCKKIPGFDLGNSPFEYMDDKVASKTIILTTANGTRAIQKANRSGTVLIASLLNGRACAIEAAALNKDIVILCSGTQDVFAFEDGICAGQLIEELQGLSGQGKPVNVDDLGLSQLHAFRQVQSAMTEALLKSSNGKRLDKLGFREDVIYCSRMNLIPVVPVMQGGRLTLLPVKQLH</sequence>
<name>A0ABT2UPL2_9BACL</name>
<evidence type="ECO:0000256" key="1">
    <source>
        <dbReference type="ARBA" id="ARBA00001946"/>
    </source>
</evidence>
<dbReference type="InterPro" id="IPR036702">
    <property type="entry name" value="ComB-like_sf"/>
</dbReference>
<dbReference type="EC" id="3.1.3.71" evidence="3 8"/>
<evidence type="ECO:0000256" key="7">
    <source>
        <dbReference type="ARBA" id="ARBA00033711"/>
    </source>
</evidence>
<dbReference type="SUPFAM" id="SSF142823">
    <property type="entry name" value="ComB-like"/>
    <property type="match status" value="1"/>
</dbReference>
<evidence type="ECO:0000256" key="3">
    <source>
        <dbReference type="ARBA" id="ARBA00012953"/>
    </source>
</evidence>